<dbReference type="RefSeq" id="WP_058211331.1">
    <property type="nucleotide sequence ID" value="NZ_LKLU01000007.1"/>
</dbReference>
<gene>
    <name evidence="1" type="ORF">M20_0240</name>
</gene>
<organism evidence="1 2">
    <name type="scientific">Lactococcus lactis subsp. lactis</name>
    <name type="common">Streptococcus lactis</name>
    <dbReference type="NCBI Taxonomy" id="1360"/>
    <lineage>
        <taxon>Bacteria</taxon>
        <taxon>Bacillati</taxon>
        <taxon>Bacillota</taxon>
        <taxon>Bacilli</taxon>
        <taxon>Lactobacillales</taxon>
        <taxon>Streptococcaceae</taxon>
        <taxon>Lactococcus</taxon>
    </lineage>
</organism>
<dbReference type="Proteomes" id="UP000053719">
    <property type="component" value="Unassembled WGS sequence"/>
</dbReference>
<dbReference type="PATRIC" id="fig|1360.114.peg.268"/>
<accession>A0A0V8ECE6</accession>
<comment type="caution">
    <text evidence="1">The sequence shown here is derived from an EMBL/GenBank/DDBJ whole genome shotgun (WGS) entry which is preliminary data.</text>
</comment>
<proteinExistence type="predicted"/>
<evidence type="ECO:0000313" key="2">
    <source>
        <dbReference type="Proteomes" id="UP000053719"/>
    </source>
</evidence>
<reference evidence="2" key="1">
    <citation type="submission" date="2015-10" db="EMBL/GenBank/DDBJ databases">
        <title>Draft Genome Sequences of 11 Lactococcus lactis subspecies cremoris strains.</title>
        <authorList>
            <person name="Wels M."/>
            <person name="Backus L."/>
            <person name="Boekhorst J."/>
            <person name="Dijkstra A."/>
            <person name="Beerthuizen M."/>
            <person name="Kelly W."/>
            <person name="Siezen R."/>
            <person name="Bachmann H."/>
            <person name="Van Hijum S."/>
        </authorList>
    </citation>
    <scope>NUCLEOTIDE SEQUENCE [LARGE SCALE GENOMIC DNA]</scope>
    <source>
        <strain evidence="2">M20</strain>
    </source>
</reference>
<dbReference type="AlphaFoldDB" id="A0A0V8ECE6"/>
<evidence type="ECO:0000313" key="1">
    <source>
        <dbReference type="EMBL" id="KSU23169.1"/>
    </source>
</evidence>
<protein>
    <submittedName>
        <fullName evidence="1">Uncharacterized protein</fullName>
    </submittedName>
</protein>
<sequence length="193" mass="22016">MATIDITEQALGTQSATLRRQEIIRKNDEIKRLRKTGRTKNGKIRTVTYKKTVIFSTSKRSVLVNIDALPLKFKVARGYTEQKRISKQAERDLKAQYDKDITEPLFNESLKQSMAKKSNGENIYWVSVELYWAGYARGVREHRQKVRETAQSTFDAMSAEDVSELSHELGVSEDKLTDAVMEVISKRKNGGKA</sequence>
<name>A0A0V8ECE6_LACLL</name>
<dbReference type="EMBL" id="LKLU01000007">
    <property type="protein sequence ID" value="KSU23169.1"/>
    <property type="molecule type" value="Genomic_DNA"/>
</dbReference>